<dbReference type="SUPFAM" id="SSF55874">
    <property type="entry name" value="ATPase domain of HSP90 chaperone/DNA topoisomerase II/histidine kinase"/>
    <property type="match status" value="1"/>
</dbReference>
<protein>
    <recommendedName>
        <fullName evidence="2">histidine kinase</fullName>
        <ecNumber evidence="2">2.7.13.3</ecNumber>
    </recommendedName>
</protein>
<keyword evidence="4" id="KW-0808">Transferase</keyword>
<dbReference type="InterPro" id="IPR019734">
    <property type="entry name" value="TPR_rpt"/>
</dbReference>
<dbReference type="Gene3D" id="1.25.40.10">
    <property type="entry name" value="Tetratricopeptide repeat domain"/>
    <property type="match status" value="1"/>
</dbReference>
<dbReference type="RefSeq" id="WP_237232171.1">
    <property type="nucleotide sequence ID" value="NZ_JAKKDV010000005.1"/>
</dbReference>
<dbReference type="PROSITE" id="PS50109">
    <property type="entry name" value="HIS_KIN"/>
    <property type="match status" value="1"/>
</dbReference>
<dbReference type="Pfam" id="PF02518">
    <property type="entry name" value="HATPase_c"/>
    <property type="match status" value="1"/>
</dbReference>
<accession>A0ABS9ILH9</accession>
<dbReference type="InterPro" id="IPR003594">
    <property type="entry name" value="HATPase_dom"/>
</dbReference>
<evidence type="ECO:0000259" key="12">
    <source>
        <dbReference type="PROSITE" id="PS50109"/>
    </source>
</evidence>
<keyword evidence="9" id="KW-0802">TPR repeat</keyword>
<dbReference type="InterPro" id="IPR011990">
    <property type="entry name" value="TPR-like_helical_dom_sf"/>
</dbReference>
<dbReference type="EC" id="2.7.13.3" evidence="2"/>
<evidence type="ECO:0000256" key="10">
    <source>
        <dbReference type="SAM" id="Coils"/>
    </source>
</evidence>
<dbReference type="Pfam" id="PF07730">
    <property type="entry name" value="HisKA_3"/>
    <property type="match status" value="1"/>
</dbReference>
<sequence length="631" mass="72286">MAQNRSVQLDSLLLLAKTTTDNSVKASVHSRLAWLYINNDITIAEAHLDSSMVLYSQLKDKNGIAISNYKYAVLNRFLGEYKVAHRYIDKYLDFAETLKDTFKTANGLFQKGVIFSLQTDYQSSLKQYHKTLSLYESLKDSTGMGFTLNSIGIVYKNLKMYDKAIQSYEQAVAIHTKNNDLNNLANVYNGLGSVYSELQNYDKALEYFHETLVIDEKINNNWGMAQVSKNIGLIHLEKQSYSKALEYLNKAHKIQVAYDYTSDIAETLTQLSSVYMELGNYKKSEALLNDVLQHNIPSKKVYQNLHLQSYKLYDKIGKPKLALYHHEKYTAYKDSIFNEENLKNVNTLQIQFETEKKEKEIVEQELKLSKQEDAYQKKKMQYGIMTGIAAILLITSLLTFFIFKQRQKRKTQEILTLKREHQIKTLEALIEGEENERFRIAKELHDGVNGDLAAIKYKLSSLLEMNNKVIKEAITMIDDSCKQVRAISHDLVPPSLENFDLVEAAEVYCSNLSETNPETDIVFQHMGDAVDLPKKVEINIFRIIQELVTNSLKHAKATIVNVQISNRNNHIQITVEDNGIGFNKDNLKSQGIGLNNVKSRVEYLNATMDLMSNNNGTSYTIDIDKERLNEN</sequence>
<proteinExistence type="predicted"/>
<gene>
    <name evidence="13" type="ORF">L3X39_12465</name>
</gene>
<dbReference type="Gene3D" id="3.30.565.10">
    <property type="entry name" value="Histidine kinase-like ATPase, C-terminal domain"/>
    <property type="match status" value="1"/>
</dbReference>
<name>A0ABS9ILH9_9FLAO</name>
<keyword evidence="14" id="KW-1185">Reference proteome</keyword>
<dbReference type="SUPFAM" id="SSF48452">
    <property type="entry name" value="TPR-like"/>
    <property type="match status" value="2"/>
</dbReference>
<dbReference type="Pfam" id="PF13424">
    <property type="entry name" value="TPR_12"/>
    <property type="match status" value="2"/>
</dbReference>
<comment type="caution">
    <text evidence="13">The sequence shown here is derived from an EMBL/GenBank/DDBJ whole genome shotgun (WGS) entry which is preliminary data.</text>
</comment>
<keyword evidence="8" id="KW-0902">Two-component regulatory system</keyword>
<dbReference type="InterPro" id="IPR011712">
    <property type="entry name" value="Sig_transdc_His_kin_sub3_dim/P"/>
</dbReference>
<dbReference type="SMART" id="SM00387">
    <property type="entry name" value="HATPase_c"/>
    <property type="match status" value="1"/>
</dbReference>
<evidence type="ECO:0000313" key="14">
    <source>
        <dbReference type="Proteomes" id="UP001200022"/>
    </source>
</evidence>
<evidence type="ECO:0000256" key="8">
    <source>
        <dbReference type="ARBA" id="ARBA00023012"/>
    </source>
</evidence>
<dbReference type="PROSITE" id="PS50293">
    <property type="entry name" value="TPR_REGION"/>
    <property type="match status" value="1"/>
</dbReference>
<dbReference type="Proteomes" id="UP001200022">
    <property type="component" value="Unassembled WGS sequence"/>
</dbReference>
<feature type="repeat" description="TPR" evidence="9">
    <location>
        <begin position="145"/>
        <end position="178"/>
    </location>
</feature>
<dbReference type="PROSITE" id="PS50005">
    <property type="entry name" value="TPR"/>
    <property type="match status" value="2"/>
</dbReference>
<dbReference type="GO" id="GO:0016301">
    <property type="term" value="F:kinase activity"/>
    <property type="evidence" value="ECO:0007669"/>
    <property type="project" value="UniProtKB-KW"/>
</dbReference>
<evidence type="ECO:0000313" key="13">
    <source>
        <dbReference type="EMBL" id="MCF7561453.1"/>
    </source>
</evidence>
<feature type="transmembrane region" description="Helical" evidence="11">
    <location>
        <begin position="382"/>
        <end position="403"/>
    </location>
</feature>
<dbReference type="PANTHER" id="PTHR24421">
    <property type="entry name" value="NITRATE/NITRITE SENSOR PROTEIN NARX-RELATED"/>
    <property type="match status" value="1"/>
</dbReference>
<feature type="coiled-coil region" evidence="10">
    <location>
        <begin position="345"/>
        <end position="374"/>
    </location>
</feature>
<evidence type="ECO:0000256" key="9">
    <source>
        <dbReference type="PROSITE-ProRule" id="PRU00339"/>
    </source>
</evidence>
<evidence type="ECO:0000256" key="6">
    <source>
        <dbReference type="ARBA" id="ARBA00022777"/>
    </source>
</evidence>
<comment type="catalytic activity">
    <reaction evidence="1">
        <text>ATP + protein L-histidine = ADP + protein N-phospho-L-histidine.</text>
        <dbReference type="EC" id="2.7.13.3"/>
    </reaction>
</comment>
<keyword evidence="6 13" id="KW-0418">Kinase</keyword>
<evidence type="ECO:0000256" key="1">
    <source>
        <dbReference type="ARBA" id="ARBA00000085"/>
    </source>
</evidence>
<keyword evidence="11" id="KW-0472">Membrane</keyword>
<dbReference type="SMART" id="SM00028">
    <property type="entry name" value="TPR"/>
    <property type="match status" value="5"/>
</dbReference>
<dbReference type="InterPro" id="IPR050482">
    <property type="entry name" value="Sensor_HK_TwoCompSys"/>
</dbReference>
<keyword evidence="11" id="KW-1133">Transmembrane helix</keyword>
<organism evidence="13 14">
    <name type="scientific">Flaviramulus multivorans</name>
    <dbReference type="NCBI Taxonomy" id="1304750"/>
    <lineage>
        <taxon>Bacteria</taxon>
        <taxon>Pseudomonadati</taxon>
        <taxon>Bacteroidota</taxon>
        <taxon>Flavobacteriia</taxon>
        <taxon>Flavobacteriales</taxon>
        <taxon>Flavobacteriaceae</taxon>
        <taxon>Flaviramulus</taxon>
    </lineage>
</organism>
<evidence type="ECO:0000256" key="5">
    <source>
        <dbReference type="ARBA" id="ARBA00022741"/>
    </source>
</evidence>
<evidence type="ECO:0000256" key="2">
    <source>
        <dbReference type="ARBA" id="ARBA00012438"/>
    </source>
</evidence>
<evidence type="ECO:0000256" key="4">
    <source>
        <dbReference type="ARBA" id="ARBA00022679"/>
    </source>
</evidence>
<feature type="repeat" description="TPR" evidence="9">
    <location>
        <begin position="185"/>
        <end position="218"/>
    </location>
</feature>
<keyword evidence="10" id="KW-0175">Coiled coil</keyword>
<dbReference type="EMBL" id="JAKKDV010000005">
    <property type="protein sequence ID" value="MCF7561453.1"/>
    <property type="molecule type" value="Genomic_DNA"/>
</dbReference>
<evidence type="ECO:0000256" key="11">
    <source>
        <dbReference type="SAM" id="Phobius"/>
    </source>
</evidence>
<dbReference type="CDD" id="cd16917">
    <property type="entry name" value="HATPase_UhpB-NarQ-NarX-like"/>
    <property type="match status" value="1"/>
</dbReference>
<dbReference type="InterPro" id="IPR005467">
    <property type="entry name" value="His_kinase_dom"/>
</dbReference>
<dbReference type="Pfam" id="PF13181">
    <property type="entry name" value="TPR_8"/>
    <property type="match status" value="1"/>
</dbReference>
<dbReference type="PANTHER" id="PTHR24421:SF10">
    <property type="entry name" value="NITRATE_NITRITE SENSOR PROTEIN NARQ"/>
    <property type="match status" value="1"/>
</dbReference>
<keyword evidence="5" id="KW-0547">Nucleotide-binding</keyword>
<keyword evidence="11" id="KW-0812">Transmembrane</keyword>
<evidence type="ECO:0000256" key="3">
    <source>
        <dbReference type="ARBA" id="ARBA00022553"/>
    </source>
</evidence>
<dbReference type="InterPro" id="IPR036890">
    <property type="entry name" value="HATPase_C_sf"/>
</dbReference>
<feature type="domain" description="Histidine kinase" evidence="12">
    <location>
        <begin position="540"/>
        <end position="627"/>
    </location>
</feature>
<dbReference type="Gene3D" id="1.20.5.1930">
    <property type="match status" value="1"/>
</dbReference>
<evidence type="ECO:0000256" key="7">
    <source>
        <dbReference type="ARBA" id="ARBA00022840"/>
    </source>
</evidence>
<keyword evidence="3" id="KW-0597">Phosphoprotein</keyword>
<keyword evidence="7" id="KW-0067">ATP-binding</keyword>
<reference evidence="13 14" key="1">
    <citation type="submission" date="2022-01" db="EMBL/GenBank/DDBJ databases">
        <title>Draft genome sequence of Sabulilitoribacter multivorans KCTC 32326.</title>
        <authorList>
            <person name="Oh J.-S."/>
        </authorList>
    </citation>
    <scope>NUCLEOTIDE SEQUENCE [LARGE SCALE GENOMIC DNA]</scope>
    <source>
        <strain evidence="13 14">M-M16</strain>
    </source>
</reference>